<evidence type="ECO:0000313" key="3">
    <source>
        <dbReference type="Proteomes" id="UP000502677"/>
    </source>
</evidence>
<protein>
    <submittedName>
        <fullName evidence="2">Uncharacterized protein</fullName>
    </submittedName>
</protein>
<sequence>MPADSHTELNTEREEPGKRGPNFFGLAGLICLLSGLIFGYLLDQPYIDELRSWAGLPALIGYSGGVVLAVVSLLRREPRGPAIATLIIAGALLLLLAISSALLWWVFSSQPPCEGGPFCFNPA</sequence>
<dbReference type="KEGG" id="lvi:G7068_07900"/>
<evidence type="ECO:0000313" key="2">
    <source>
        <dbReference type="EMBL" id="QIK63132.1"/>
    </source>
</evidence>
<dbReference type="RefSeq" id="WP_166290878.1">
    <property type="nucleotide sequence ID" value="NZ_CP049863.1"/>
</dbReference>
<name>A0A6G7XF45_9MICO</name>
<accession>A0A6G7XF45</accession>
<reference evidence="2 3" key="1">
    <citation type="submission" date="2020-03" db="EMBL/GenBank/DDBJ databases">
        <title>Leucobacter sp. nov., isolated from beetles.</title>
        <authorList>
            <person name="Hyun D.-W."/>
            <person name="Bae J.-W."/>
        </authorList>
    </citation>
    <scope>NUCLEOTIDE SEQUENCE [LARGE SCALE GENOMIC DNA]</scope>
    <source>
        <strain evidence="2 3">HDW9C</strain>
    </source>
</reference>
<organism evidence="2 3">
    <name type="scientific">Leucobacter viscericola</name>
    <dbReference type="NCBI Taxonomy" id="2714935"/>
    <lineage>
        <taxon>Bacteria</taxon>
        <taxon>Bacillati</taxon>
        <taxon>Actinomycetota</taxon>
        <taxon>Actinomycetes</taxon>
        <taxon>Micrococcales</taxon>
        <taxon>Microbacteriaceae</taxon>
        <taxon>Leucobacter</taxon>
    </lineage>
</organism>
<evidence type="ECO:0000256" key="1">
    <source>
        <dbReference type="SAM" id="Phobius"/>
    </source>
</evidence>
<keyword evidence="1" id="KW-0812">Transmembrane</keyword>
<feature type="transmembrane region" description="Helical" evidence="1">
    <location>
        <begin position="23"/>
        <end position="42"/>
    </location>
</feature>
<gene>
    <name evidence="2" type="ORF">G7068_07900</name>
</gene>
<feature type="transmembrane region" description="Helical" evidence="1">
    <location>
        <begin position="86"/>
        <end position="107"/>
    </location>
</feature>
<dbReference type="AlphaFoldDB" id="A0A6G7XF45"/>
<keyword evidence="1" id="KW-1133">Transmembrane helix</keyword>
<keyword evidence="1" id="KW-0472">Membrane</keyword>
<dbReference type="Proteomes" id="UP000502677">
    <property type="component" value="Chromosome"/>
</dbReference>
<keyword evidence="3" id="KW-1185">Reference proteome</keyword>
<dbReference type="EMBL" id="CP049863">
    <property type="protein sequence ID" value="QIK63132.1"/>
    <property type="molecule type" value="Genomic_DNA"/>
</dbReference>
<proteinExistence type="predicted"/>
<feature type="transmembrane region" description="Helical" evidence="1">
    <location>
        <begin position="54"/>
        <end position="74"/>
    </location>
</feature>